<evidence type="ECO:0000256" key="2">
    <source>
        <dbReference type="ARBA" id="ARBA00022475"/>
    </source>
</evidence>
<evidence type="ECO:0000313" key="13">
    <source>
        <dbReference type="EMBL" id="RMI35549.1"/>
    </source>
</evidence>
<proteinExistence type="inferred from homology"/>
<evidence type="ECO:0000256" key="1">
    <source>
        <dbReference type="ARBA" id="ARBA00022448"/>
    </source>
</evidence>
<dbReference type="HAMAP" id="MF_00276">
    <property type="entry name" value="KdpC"/>
    <property type="match status" value="1"/>
</dbReference>
<comment type="subcellular location">
    <subcellularLocation>
        <location evidence="11">Cell membrane</location>
        <topology evidence="11">Single-pass membrane protein</topology>
    </subcellularLocation>
</comment>
<name>A0A3M2LDE3_9NOCA</name>
<keyword evidence="2 11" id="KW-1003">Cell membrane</keyword>
<keyword evidence="8 11" id="KW-1133">Transmembrane helix</keyword>
<dbReference type="EMBL" id="RFFH01000001">
    <property type="protein sequence ID" value="RMI35549.1"/>
    <property type="molecule type" value="Genomic_DNA"/>
</dbReference>
<evidence type="ECO:0000256" key="6">
    <source>
        <dbReference type="ARBA" id="ARBA00022840"/>
    </source>
</evidence>
<comment type="similarity">
    <text evidence="11">Belongs to the KdpC family.</text>
</comment>
<evidence type="ECO:0000256" key="10">
    <source>
        <dbReference type="ARBA" id="ARBA00023136"/>
    </source>
</evidence>
<feature type="transmembrane region" description="Helical" evidence="11">
    <location>
        <begin position="12"/>
        <end position="36"/>
    </location>
</feature>
<keyword evidence="7 11" id="KW-0630">Potassium</keyword>
<comment type="function">
    <text evidence="11">Part of the high-affinity ATP-driven potassium transport (or Kdp) system, which catalyzes the hydrolysis of ATP coupled with the electrogenic transport of potassium into the cytoplasm. This subunit acts as a catalytic chaperone that increases the ATP-binding affinity of the ATP-hydrolyzing subunit KdpB by the formation of a transient KdpB/KdpC/ATP ternary complex.</text>
</comment>
<evidence type="ECO:0000256" key="3">
    <source>
        <dbReference type="ARBA" id="ARBA00022538"/>
    </source>
</evidence>
<dbReference type="Proteomes" id="UP000279275">
    <property type="component" value="Unassembled WGS sequence"/>
</dbReference>
<keyword evidence="5 11" id="KW-0547">Nucleotide-binding</keyword>
<evidence type="ECO:0000256" key="8">
    <source>
        <dbReference type="ARBA" id="ARBA00022989"/>
    </source>
</evidence>
<dbReference type="GO" id="GO:0008556">
    <property type="term" value="F:P-type potassium transmembrane transporter activity"/>
    <property type="evidence" value="ECO:0007669"/>
    <property type="project" value="InterPro"/>
</dbReference>
<sequence length="361" mass="36502">MRMSSWIRQHLAAVRALLVLTVITGIIYPLVVFGIGQLPGLRDKANGSLITANGQIVGSSLIGQAYTDGKGTALPQYFQTRPSNAQPAAVAPATSSAIPDGYDPTNSSFGNQGPESVVDTLDASDPAKDKFALLTTVCQRSAAVAALENVDGSRPFCAVDSGSGNAFGSVLAVLGPRDSKGNVTAPTQVVSVNQACAADGKPATVPFLDTYAGVKVVCATRGQDYSAGLIVPIKGNASVDTPVPADAVTASASGLDPQISPRYAEIQVARVASARGVSEDKVRALVAGHTSGRALGFMGEPAVNVVELNADLDNQLPYTAAPSTSAAPTTSPAPTTVPSTSAAATPSASKTATPAATPTTR</sequence>
<dbReference type="OrthoDB" id="9788285at2"/>
<evidence type="ECO:0000313" key="14">
    <source>
        <dbReference type="Proteomes" id="UP000279275"/>
    </source>
</evidence>
<keyword evidence="1 11" id="KW-0813">Transport</keyword>
<keyword evidence="14" id="KW-1185">Reference proteome</keyword>
<evidence type="ECO:0000256" key="7">
    <source>
        <dbReference type="ARBA" id="ARBA00022958"/>
    </source>
</evidence>
<dbReference type="PANTHER" id="PTHR30042">
    <property type="entry name" value="POTASSIUM-TRANSPORTING ATPASE C CHAIN"/>
    <property type="match status" value="1"/>
</dbReference>
<keyword evidence="3 11" id="KW-0633">Potassium transport</keyword>
<comment type="caution">
    <text evidence="13">The sequence shown here is derived from an EMBL/GenBank/DDBJ whole genome shotgun (WGS) entry which is preliminary data.</text>
</comment>
<dbReference type="AlphaFoldDB" id="A0A3M2LDE3"/>
<protein>
    <recommendedName>
        <fullName evidence="11">Potassium-transporting ATPase KdpC subunit</fullName>
    </recommendedName>
    <alternativeName>
        <fullName evidence="11">ATP phosphohydrolase [potassium-transporting] C chain</fullName>
    </alternativeName>
    <alternativeName>
        <fullName evidence="11">Potassium-binding and translocating subunit C</fullName>
    </alternativeName>
    <alternativeName>
        <fullName evidence="11">Potassium-translocating ATPase C chain</fullName>
    </alternativeName>
</protein>
<evidence type="ECO:0000256" key="5">
    <source>
        <dbReference type="ARBA" id="ARBA00022741"/>
    </source>
</evidence>
<keyword evidence="6 11" id="KW-0067">ATP-binding</keyword>
<dbReference type="Pfam" id="PF02669">
    <property type="entry name" value="KdpC"/>
    <property type="match status" value="2"/>
</dbReference>
<comment type="subunit">
    <text evidence="11">The system is composed of three essential subunits: KdpA, KdpB and KdpC.</text>
</comment>
<keyword evidence="9 11" id="KW-0406">Ion transport</keyword>
<evidence type="ECO:0000256" key="4">
    <source>
        <dbReference type="ARBA" id="ARBA00022692"/>
    </source>
</evidence>
<organism evidence="13 14">
    <name type="scientific">Nocardia stercoris</name>
    <dbReference type="NCBI Taxonomy" id="2483361"/>
    <lineage>
        <taxon>Bacteria</taxon>
        <taxon>Bacillati</taxon>
        <taxon>Actinomycetota</taxon>
        <taxon>Actinomycetes</taxon>
        <taxon>Mycobacteriales</taxon>
        <taxon>Nocardiaceae</taxon>
        <taxon>Nocardia</taxon>
    </lineage>
</organism>
<evidence type="ECO:0000256" key="9">
    <source>
        <dbReference type="ARBA" id="ARBA00023065"/>
    </source>
</evidence>
<evidence type="ECO:0000256" key="11">
    <source>
        <dbReference type="HAMAP-Rule" id="MF_00276"/>
    </source>
</evidence>
<keyword evidence="10 11" id="KW-0472">Membrane</keyword>
<dbReference type="InterPro" id="IPR003820">
    <property type="entry name" value="KdpC"/>
</dbReference>
<keyword evidence="4 11" id="KW-0812">Transmembrane</keyword>
<reference evidence="13 14" key="1">
    <citation type="submission" date="2018-10" db="EMBL/GenBank/DDBJ databases">
        <title>Isolation from cow dung.</title>
        <authorList>
            <person name="Ling L."/>
        </authorList>
    </citation>
    <scope>NUCLEOTIDE SEQUENCE [LARGE SCALE GENOMIC DNA]</scope>
    <source>
        <strain evidence="13 14">NEAU-LL90</strain>
    </source>
</reference>
<dbReference type="GO" id="GO:0005886">
    <property type="term" value="C:plasma membrane"/>
    <property type="evidence" value="ECO:0007669"/>
    <property type="project" value="UniProtKB-SubCell"/>
</dbReference>
<feature type="region of interest" description="Disordered" evidence="12">
    <location>
        <begin position="319"/>
        <end position="361"/>
    </location>
</feature>
<accession>A0A3M2LDE3</accession>
<dbReference type="GO" id="GO:0005524">
    <property type="term" value="F:ATP binding"/>
    <property type="evidence" value="ECO:0007669"/>
    <property type="project" value="UniProtKB-UniRule"/>
</dbReference>
<evidence type="ECO:0000256" key="12">
    <source>
        <dbReference type="SAM" id="MobiDB-lite"/>
    </source>
</evidence>
<dbReference type="PANTHER" id="PTHR30042:SF2">
    <property type="entry name" value="POTASSIUM-TRANSPORTING ATPASE KDPC SUBUNIT"/>
    <property type="match status" value="1"/>
</dbReference>
<gene>
    <name evidence="11" type="primary">kdpC</name>
    <name evidence="13" type="ORF">EBN03_04720</name>
</gene>